<accession>A0A0W0WL72</accession>
<name>A0A0W0WL72_9GAMM</name>
<dbReference type="EMBL" id="LNYO01000024">
    <property type="protein sequence ID" value="KTD33070.1"/>
    <property type="molecule type" value="Genomic_DNA"/>
</dbReference>
<keyword evidence="2" id="KW-1185">Reference proteome</keyword>
<comment type="caution">
    <text evidence="1">The sequence shown here is derived from an EMBL/GenBank/DDBJ whole genome shotgun (WGS) entry which is preliminary data.</text>
</comment>
<dbReference type="InterPro" id="IPR011008">
    <property type="entry name" value="Dimeric_a/b-barrel"/>
</dbReference>
<dbReference type="RefSeq" id="WP_058505689.1">
    <property type="nucleotide sequence ID" value="NZ_CAAAIF010000003.1"/>
</dbReference>
<sequence length="115" mass="13617">MFAVIYRFKLKPQQEKSYQQYWRTIVNYFVKHRGAMGCCLHKGEDGLWLAYSRWPDKATRDAAWPGGQAPNENLPIEIKETIRKMQAIRQENQDLEQYDELCFDVVEDLLNFVDA</sequence>
<dbReference type="PATRIC" id="fig|45070.6.peg.2871"/>
<protein>
    <recommendedName>
        <fullName evidence="3">Antibiotic biosynthesis monooxygenase</fullName>
    </recommendedName>
</protein>
<gene>
    <name evidence="1" type="ORF">Lnau_2718</name>
</gene>
<dbReference type="STRING" id="45070.Lnau_2718"/>
<organism evidence="1 2">
    <name type="scientific">Legionella nautarum</name>
    <dbReference type="NCBI Taxonomy" id="45070"/>
    <lineage>
        <taxon>Bacteria</taxon>
        <taxon>Pseudomonadati</taxon>
        <taxon>Pseudomonadota</taxon>
        <taxon>Gammaproteobacteria</taxon>
        <taxon>Legionellales</taxon>
        <taxon>Legionellaceae</taxon>
        <taxon>Legionella</taxon>
    </lineage>
</organism>
<evidence type="ECO:0008006" key="3">
    <source>
        <dbReference type="Google" id="ProtNLM"/>
    </source>
</evidence>
<evidence type="ECO:0000313" key="2">
    <source>
        <dbReference type="Proteomes" id="UP000054725"/>
    </source>
</evidence>
<dbReference type="Proteomes" id="UP000054725">
    <property type="component" value="Unassembled WGS sequence"/>
</dbReference>
<proteinExistence type="predicted"/>
<dbReference type="AlphaFoldDB" id="A0A0W0WL72"/>
<dbReference type="SUPFAM" id="SSF54909">
    <property type="entry name" value="Dimeric alpha+beta barrel"/>
    <property type="match status" value="1"/>
</dbReference>
<dbReference type="OrthoDB" id="6105906at2"/>
<dbReference type="Gene3D" id="3.30.70.100">
    <property type="match status" value="1"/>
</dbReference>
<evidence type="ECO:0000313" key="1">
    <source>
        <dbReference type="EMBL" id="KTD33070.1"/>
    </source>
</evidence>
<reference evidence="1 2" key="1">
    <citation type="submission" date="2015-11" db="EMBL/GenBank/DDBJ databases">
        <title>Genomic analysis of 38 Legionella species identifies large and diverse effector repertoires.</title>
        <authorList>
            <person name="Burstein D."/>
            <person name="Amaro F."/>
            <person name="Zusman T."/>
            <person name="Lifshitz Z."/>
            <person name="Cohen O."/>
            <person name="Gilbert J.A."/>
            <person name="Pupko T."/>
            <person name="Shuman H.A."/>
            <person name="Segal G."/>
        </authorList>
    </citation>
    <scope>NUCLEOTIDE SEQUENCE [LARGE SCALE GENOMIC DNA]</scope>
    <source>
        <strain evidence="1 2">ATCC 49506</strain>
    </source>
</reference>